<evidence type="ECO:0000313" key="3">
    <source>
        <dbReference type="Proteomes" id="UP001358586"/>
    </source>
</evidence>
<dbReference type="Proteomes" id="UP001358586">
    <property type="component" value="Chromosome 6"/>
</dbReference>
<organism evidence="2 3">
    <name type="scientific">Gossypium arboreum</name>
    <name type="common">Tree cotton</name>
    <name type="synonym">Gossypium nanking</name>
    <dbReference type="NCBI Taxonomy" id="29729"/>
    <lineage>
        <taxon>Eukaryota</taxon>
        <taxon>Viridiplantae</taxon>
        <taxon>Streptophyta</taxon>
        <taxon>Embryophyta</taxon>
        <taxon>Tracheophyta</taxon>
        <taxon>Spermatophyta</taxon>
        <taxon>Magnoliopsida</taxon>
        <taxon>eudicotyledons</taxon>
        <taxon>Gunneridae</taxon>
        <taxon>Pentapetalae</taxon>
        <taxon>rosids</taxon>
        <taxon>malvids</taxon>
        <taxon>Malvales</taxon>
        <taxon>Malvaceae</taxon>
        <taxon>Malvoideae</taxon>
        <taxon>Gossypium</taxon>
    </lineage>
</organism>
<name>A0ABR0PMW0_GOSAR</name>
<protein>
    <submittedName>
        <fullName evidence="2">Uncharacterized protein</fullName>
    </submittedName>
</protein>
<gene>
    <name evidence="2" type="ORF">PVK06_020482</name>
</gene>
<proteinExistence type="predicted"/>
<comment type="caution">
    <text evidence="2">The sequence shown here is derived from an EMBL/GenBank/DDBJ whole genome shotgun (WGS) entry which is preliminary data.</text>
</comment>
<accession>A0ABR0PMW0</accession>
<feature type="signal peptide" evidence="1">
    <location>
        <begin position="1"/>
        <end position="17"/>
    </location>
</feature>
<keyword evidence="3" id="KW-1185">Reference proteome</keyword>
<feature type="chain" id="PRO_5045476105" evidence="1">
    <location>
        <begin position="18"/>
        <end position="142"/>
    </location>
</feature>
<evidence type="ECO:0000313" key="2">
    <source>
        <dbReference type="EMBL" id="KAK5825626.1"/>
    </source>
</evidence>
<sequence>MSEVVLLVLLLGKGVQAVGSGSMKFTTSDGEIGKLFPWHEHLSMQKFPYSPADIANLVKNHEKTLEKYKRETLQSFRDYLPDLRSNFLLHAQVVGDPFDAYGLNFDALSDFTSAQLDFDVHFPSEATWEEFLEKVEKQSLLH</sequence>
<evidence type="ECO:0000256" key="1">
    <source>
        <dbReference type="SAM" id="SignalP"/>
    </source>
</evidence>
<keyword evidence="1" id="KW-0732">Signal</keyword>
<reference evidence="2 3" key="1">
    <citation type="submission" date="2023-03" db="EMBL/GenBank/DDBJ databases">
        <title>WGS of Gossypium arboreum.</title>
        <authorList>
            <person name="Yu D."/>
        </authorList>
    </citation>
    <scope>NUCLEOTIDE SEQUENCE [LARGE SCALE GENOMIC DNA]</scope>
    <source>
        <tissue evidence="2">Leaf</tissue>
    </source>
</reference>
<dbReference type="EMBL" id="JARKNE010000006">
    <property type="protein sequence ID" value="KAK5825626.1"/>
    <property type="molecule type" value="Genomic_DNA"/>
</dbReference>